<evidence type="ECO:0000313" key="3">
    <source>
        <dbReference type="EMBL" id="CAE0310888.1"/>
    </source>
</evidence>
<proteinExistence type="predicted"/>
<dbReference type="AlphaFoldDB" id="A0A7S3MPD8"/>
<dbReference type="EMBL" id="HBIE01018985">
    <property type="protein sequence ID" value="CAE0310888.1"/>
    <property type="molecule type" value="Transcribed_RNA"/>
</dbReference>
<name>A0A7S3MPD8_9SPIT</name>
<feature type="region of interest" description="Disordered" evidence="2">
    <location>
        <begin position="1"/>
        <end position="67"/>
    </location>
</feature>
<gene>
    <name evidence="3" type="ORF">FEHR0123_LOCUS5806</name>
</gene>
<evidence type="ECO:0000256" key="2">
    <source>
        <dbReference type="SAM" id="MobiDB-lite"/>
    </source>
</evidence>
<accession>A0A7S3MPD8</accession>
<protein>
    <submittedName>
        <fullName evidence="3">Uncharacterized protein</fullName>
    </submittedName>
</protein>
<feature type="coiled-coil region" evidence="1">
    <location>
        <begin position="110"/>
        <end position="141"/>
    </location>
</feature>
<keyword evidence="1" id="KW-0175">Coiled coil</keyword>
<organism evidence="3">
    <name type="scientific">Favella ehrenbergii</name>
    <dbReference type="NCBI Taxonomy" id="182087"/>
    <lineage>
        <taxon>Eukaryota</taxon>
        <taxon>Sar</taxon>
        <taxon>Alveolata</taxon>
        <taxon>Ciliophora</taxon>
        <taxon>Intramacronucleata</taxon>
        <taxon>Spirotrichea</taxon>
        <taxon>Choreotrichia</taxon>
        <taxon>Tintinnida</taxon>
        <taxon>Xystonellidae</taxon>
        <taxon>Favella</taxon>
    </lineage>
</organism>
<reference evidence="3" key="1">
    <citation type="submission" date="2021-01" db="EMBL/GenBank/DDBJ databases">
        <authorList>
            <person name="Corre E."/>
            <person name="Pelletier E."/>
            <person name="Niang G."/>
            <person name="Scheremetjew M."/>
            <person name="Finn R."/>
            <person name="Kale V."/>
            <person name="Holt S."/>
            <person name="Cochrane G."/>
            <person name="Meng A."/>
            <person name="Brown T."/>
            <person name="Cohen L."/>
        </authorList>
    </citation>
    <scope>NUCLEOTIDE SEQUENCE</scope>
    <source>
        <strain evidence="3">Fehren 1</strain>
    </source>
</reference>
<sequence length="144" mass="16198">MPTAASKMHSAEPPGFKTGGLISRKSGDNASTGSGSYAPGTAKSAVGFNLKHSGTPMNATDTKSYGAPTLKMLNPELFKEIEKQEKQMKDPIFVAVRNLKERYGYHEMRVQRIQRRTEELTKELEARNEEMLRRKKAQQLRQDQ</sequence>
<evidence type="ECO:0000256" key="1">
    <source>
        <dbReference type="SAM" id="Coils"/>
    </source>
</evidence>